<proteinExistence type="predicted"/>
<dbReference type="Pfam" id="PF13563">
    <property type="entry name" value="2_5_RNA_ligase2"/>
    <property type="match status" value="1"/>
</dbReference>
<reference evidence="1 2" key="1">
    <citation type="journal article" date="2015" name="MBio">
        <title>Genome-Resolved Metagenomic Analysis Reveals Roles for Candidate Phyla and Other Microbial Community Members in Biogeochemical Transformations in Oil Reservoirs.</title>
        <authorList>
            <person name="Hu P."/>
            <person name="Tom L."/>
            <person name="Singh A."/>
            <person name="Thomas B.C."/>
            <person name="Baker B.J."/>
            <person name="Piceno Y.M."/>
            <person name="Andersen G.L."/>
            <person name="Banfield J.F."/>
        </authorList>
    </citation>
    <scope>NUCLEOTIDE SEQUENCE [LARGE SCALE GENOMIC DNA]</scope>
    <source>
        <strain evidence="1">46_16</strain>
    </source>
</reference>
<name>A0A101FWW6_9CHLR</name>
<dbReference type="InterPro" id="IPR009097">
    <property type="entry name" value="Cyclic_Pdiesterase"/>
</dbReference>
<dbReference type="AlphaFoldDB" id="A0A101FWW6"/>
<evidence type="ECO:0008006" key="3">
    <source>
        <dbReference type="Google" id="ProtNLM"/>
    </source>
</evidence>
<dbReference type="Gene3D" id="3.90.1140.10">
    <property type="entry name" value="Cyclic phosphodiesterase"/>
    <property type="match status" value="1"/>
</dbReference>
<dbReference type="Proteomes" id="UP000064249">
    <property type="component" value="Unassembled WGS sequence"/>
</dbReference>
<protein>
    <recommendedName>
        <fullName evidence="3">2'-5' RNA ligase family protein</fullName>
    </recommendedName>
</protein>
<accession>A0A101FWW6</accession>
<dbReference type="EMBL" id="LGFU01000109">
    <property type="protein sequence ID" value="KUK45937.1"/>
    <property type="molecule type" value="Genomic_DNA"/>
</dbReference>
<dbReference type="SUPFAM" id="SSF55144">
    <property type="entry name" value="LigT-like"/>
    <property type="match status" value="1"/>
</dbReference>
<evidence type="ECO:0000313" key="2">
    <source>
        <dbReference type="Proteomes" id="UP000064249"/>
    </source>
</evidence>
<organism evidence="1 2">
    <name type="scientific">Anaerolinea thermophila</name>
    <dbReference type="NCBI Taxonomy" id="167964"/>
    <lineage>
        <taxon>Bacteria</taxon>
        <taxon>Bacillati</taxon>
        <taxon>Chloroflexota</taxon>
        <taxon>Anaerolineae</taxon>
        <taxon>Anaerolineales</taxon>
        <taxon>Anaerolineaceae</taxon>
        <taxon>Anaerolinea</taxon>
    </lineage>
</organism>
<sequence>MYAIISEIDNPSGETVNQIWHKLCEACGLGAIYATPTPHFTWLVAEELDVEKSKLNLSEIVKSSPVISTHTFGLGLFSGGHPVLFLPMVKTVEMIHLHQHIWNEISPYTKDLNKYYSPEFWLPHITLALKDINRENLACAINEIGFEKIELNVSMTSLAIAEHEDEKIGTILERFPVRN</sequence>
<gene>
    <name evidence="1" type="ORF">XD73_1188</name>
</gene>
<comment type="caution">
    <text evidence="1">The sequence shown here is derived from an EMBL/GenBank/DDBJ whole genome shotgun (WGS) entry which is preliminary data.</text>
</comment>
<evidence type="ECO:0000313" key="1">
    <source>
        <dbReference type="EMBL" id="KUK45937.1"/>
    </source>
</evidence>